<dbReference type="NCBIfam" id="NF002490">
    <property type="entry name" value="PRK01777.1"/>
    <property type="match status" value="1"/>
</dbReference>
<comment type="similarity">
    <text evidence="1 2">Belongs to the UPF0125 (RnfH) family.</text>
</comment>
<protein>
    <recommendedName>
        <fullName evidence="2">UPF0125 protein COA71_05040</fullName>
    </recommendedName>
</protein>
<feature type="compositionally biased region" description="Basic and acidic residues" evidence="3">
    <location>
        <begin position="110"/>
        <end position="127"/>
    </location>
</feature>
<feature type="region of interest" description="Disordered" evidence="3">
    <location>
        <begin position="105"/>
        <end position="139"/>
    </location>
</feature>
<name>A0A2A5CH92_9GAMM</name>
<evidence type="ECO:0000256" key="1">
    <source>
        <dbReference type="ARBA" id="ARBA00010645"/>
    </source>
</evidence>
<evidence type="ECO:0000256" key="2">
    <source>
        <dbReference type="HAMAP-Rule" id="MF_00460"/>
    </source>
</evidence>
<dbReference type="HAMAP" id="MF_00460">
    <property type="entry name" value="UPF0125_RnfH"/>
    <property type="match status" value="1"/>
</dbReference>
<comment type="caution">
    <text evidence="4">The sequence shown here is derived from an EMBL/GenBank/DDBJ whole genome shotgun (WGS) entry which is preliminary data.</text>
</comment>
<dbReference type="EMBL" id="NVWI01000002">
    <property type="protein sequence ID" value="PCJ42865.1"/>
    <property type="molecule type" value="Genomic_DNA"/>
</dbReference>
<gene>
    <name evidence="4" type="ORF">COA71_05040</name>
</gene>
<dbReference type="PANTHER" id="PTHR37483">
    <property type="entry name" value="UPF0125 PROTEIN RATB"/>
    <property type="match status" value="1"/>
</dbReference>
<organism evidence="4 5">
    <name type="scientific">SAR86 cluster bacterium</name>
    <dbReference type="NCBI Taxonomy" id="2030880"/>
    <lineage>
        <taxon>Bacteria</taxon>
        <taxon>Pseudomonadati</taxon>
        <taxon>Pseudomonadota</taxon>
        <taxon>Gammaproteobacteria</taxon>
        <taxon>SAR86 cluster</taxon>
    </lineage>
</organism>
<dbReference type="Pfam" id="PF03658">
    <property type="entry name" value="Ub-RnfH"/>
    <property type="match status" value="1"/>
</dbReference>
<sequence length="139" mass="15418">MDDTDKSDDFSASAASIEVEVAYALPEKQTLISLSVKQGTTALAAVLASGLTSRYPAIKLNDVNMGIFSKPLDGKHLPLPEDYILEHKDRVEIYRPLLIDPKQARLQRAQRKETAKKVRAEKAKEAKTGLNKKKRSTEP</sequence>
<dbReference type="InterPro" id="IPR016155">
    <property type="entry name" value="Mopterin_synth/thiamin_S_b"/>
</dbReference>
<dbReference type="SUPFAM" id="SSF54285">
    <property type="entry name" value="MoaD/ThiS"/>
    <property type="match status" value="1"/>
</dbReference>
<dbReference type="PANTHER" id="PTHR37483:SF1">
    <property type="entry name" value="UPF0125 PROTEIN RATB"/>
    <property type="match status" value="1"/>
</dbReference>
<accession>A0A2A5CH92</accession>
<evidence type="ECO:0000256" key="3">
    <source>
        <dbReference type="SAM" id="MobiDB-lite"/>
    </source>
</evidence>
<evidence type="ECO:0000313" key="4">
    <source>
        <dbReference type="EMBL" id="PCJ42865.1"/>
    </source>
</evidence>
<dbReference type="InterPro" id="IPR005346">
    <property type="entry name" value="RnfH"/>
</dbReference>
<proteinExistence type="inferred from homology"/>
<dbReference type="AlphaFoldDB" id="A0A2A5CH92"/>
<dbReference type="Gene3D" id="3.10.20.280">
    <property type="entry name" value="RnfH-like"/>
    <property type="match status" value="1"/>
</dbReference>
<dbReference type="Proteomes" id="UP000228987">
    <property type="component" value="Unassembled WGS sequence"/>
</dbReference>
<feature type="compositionally biased region" description="Basic residues" evidence="3">
    <location>
        <begin position="130"/>
        <end position="139"/>
    </location>
</feature>
<evidence type="ECO:0000313" key="5">
    <source>
        <dbReference type="Proteomes" id="UP000228987"/>
    </source>
</evidence>
<dbReference type="InterPro" id="IPR037021">
    <property type="entry name" value="RnfH_sf"/>
</dbReference>
<reference evidence="5" key="1">
    <citation type="submission" date="2017-08" db="EMBL/GenBank/DDBJ databases">
        <title>A dynamic microbial community with high functional redundancy inhabits the cold, oxic subseafloor aquifer.</title>
        <authorList>
            <person name="Tully B.J."/>
            <person name="Wheat C.G."/>
            <person name="Glazer B.T."/>
            <person name="Huber J.A."/>
        </authorList>
    </citation>
    <scope>NUCLEOTIDE SEQUENCE [LARGE SCALE GENOMIC DNA]</scope>
</reference>